<dbReference type="AlphaFoldDB" id="A0A0G0QV54"/>
<proteinExistence type="predicted"/>
<comment type="caution">
    <text evidence="1">The sequence shown here is derived from an EMBL/GenBank/DDBJ whole genome shotgun (WGS) entry which is preliminary data.</text>
</comment>
<dbReference type="EMBL" id="LBXZ01000001">
    <property type="protein sequence ID" value="KKR41236.1"/>
    <property type="molecule type" value="Genomic_DNA"/>
</dbReference>
<accession>A0A0G0QV54</accession>
<sequence length="80" mass="8821">MAETYFSHEKTTREIIGTLLQIDDPSIPPDKQAQITSNLAIAQAILTLAAAVHEQTEVHRNSSNNLDQTIRQASYTLASK</sequence>
<organism evidence="1 2">
    <name type="scientific">Candidatus Yanofskybacteria bacterium GW2011_GWE2_40_11</name>
    <dbReference type="NCBI Taxonomy" id="1619033"/>
    <lineage>
        <taxon>Bacteria</taxon>
        <taxon>Candidatus Yanofskyibacteriota</taxon>
    </lineage>
</organism>
<evidence type="ECO:0000313" key="2">
    <source>
        <dbReference type="Proteomes" id="UP000034072"/>
    </source>
</evidence>
<name>A0A0G0QV54_9BACT</name>
<evidence type="ECO:0000313" key="1">
    <source>
        <dbReference type="EMBL" id="KKR41236.1"/>
    </source>
</evidence>
<protein>
    <submittedName>
        <fullName evidence="1">Uncharacterized protein</fullName>
    </submittedName>
</protein>
<reference evidence="1 2" key="1">
    <citation type="journal article" date="2015" name="Nature">
        <title>rRNA introns, odd ribosomes, and small enigmatic genomes across a large radiation of phyla.</title>
        <authorList>
            <person name="Brown C.T."/>
            <person name="Hug L.A."/>
            <person name="Thomas B.C."/>
            <person name="Sharon I."/>
            <person name="Castelle C.J."/>
            <person name="Singh A."/>
            <person name="Wilkins M.J."/>
            <person name="Williams K.H."/>
            <person name="Banfield J.F."/>
        </authorList>
    </citation>
    <scope>NUCLEOTIDE SEQUENCE [LARGE SCALE GENOMIC DNA]</scope>
</reference>
<gene>
    <name evidence="1" type="ORF">UT75_C0001G0140</name>
</gene>
<dbReference type="Proteomes" id="UP000034072">
    <property type="component" value="Unassembled WGS sequence"/>
</dbReference>